<keyword evidence="2" id="KW-1185">Reference proteome</keyword>
<evidence type="ECO:0000313" key="1">
    <source>
        <dbReference type="EMBL" id="GAX91175.1"/>
    </source>
</evidence>
<dbReference type="EMBL" id="BDUF01000086">
    <property type="protein sequence ID" value="GAX91175.1"/>
    <property type="molecule type" value="Genomic_DNA"/>
</dbReference>
<proteinExistence type="predicted"/>
<name>A0A292YRS0_9BACL</name>
<accession>A0A292YRS0</accession>
<sequence length="361" mass="42007">MKLSTWKFLFQIQNRILPVVHKELDFWKQQALRIPDPELRHQALESIRNKTFHCEGGSIYAVTTTAAESLIQLIAAFQTISDYLDNLCDRSTSLDPEDFHCLHQSMLDAVSLMTPLHDYYQVRRLSGEPCEDDGYLEKLVRTCRKQISKLPNYHLVEGQIFEWVSLYRDLQVHKHVHPKDREQRLIQWWEAHQSRFPELRWYEFAAATGSTLGIFALFSVAAQASAAKDSISRLQQAYFPWIAATHILLDYLVDYEEDQIGGDLNFVAYYSSQEEASKRLHWIAERSRQEAGLMFDLSPIHSIAVDGLLGLYLSDGKVKRHSSIRQIAKSLLRESSIRSKIFYLYSKWIRGKEVRMQLPRV</sequence>
<evidence type="ECO:0000313" key="2">
    <source>
        <dbReference type="Proteomes" id="UP000217785"/>
    </source>
</evidence>
<dbReference type="OrthoDB" id="2371262at2"/>
<protein>
    <submittedName>
        <fullName evidence="1">Tetraprenyl-beta-curcumene synthase</fullName>
    </submittedName>
</protein>
<comment type="caution">
    <text evidence="1">The sequence shown here is derived from an EMBL/GenBank/DDBJ whole genome shotgun (WGS) entry which is preliminary data.</text>
</comment>
<dbReference type="Pfam" id="PF10776">
    <property type="entry name" value="DUF2600"/>
    <property type="match status" value="1"/>
</dbReference>
<gene>
    <name evidence="1" type="ORF">EFBL_2841</name>
</gene>
<organism evidence="1 2">
    <name type="scientific">Effusibacillus lacus</name>
    <dbReference type="NCBI Taxonomy" id="1348429"/>
    <lineage>
        <taxon>Bacteria</taxon>
        <taxon>Bacillati</taxon>
        <taxon>Bacillota</taxon>
        <taxon>Bacilli</taxon>
        <taxon>Bacillales</taxon>
        <taxon>Alicyclobacillaceae</taxon>
        <taxon>Effusibacillus</taxon>
    </lineage>
</organism>
<dbReference type="AlphaFoldDB" id="A0A292YRS0"/>
<dbReference type="Proteomes" id="UP000217785">
    <property type="component" value="Unassembled WGS sequence"/>
</dbReference>
<dbReference type="RefSeq" id="WP_096182907.1">
    <property type="nucleotide sequence ID" value="NZ_BDUF01000086.1"/>
</dbReference>
<reference evidence="2" key="1">
    <citation type="submission" date="2017-07" db="EMBL/GenBank/DDBJ databases">
        <title>Draft genome sequence of Effusibacillus lacus strain skLN1.</title>
        <authorList>
            <person name="Watanabe M."/>
            <person name="Kojima H."/>
            <person name="Fukui M."/>
        </authorList>
    </citation>
    <scope>NUCLEOTIDE SEQUENCE [LARGE SCALE GENOMIC DNA]</scope>
    <source>
        <strain evidence="2">skLN1</strain>
    </source>
</reference>
<dbReference type="InterPro" id="IPR019712">
    <property type="entry name" value="YtpB-like"/>
</dbReference>